<feature type="compositionally biased region" description="Polar residues" evidence="1">
    <location>
        <begin position="331"/>
        <end position="358"/>
    </location>
</feature>
<feature type="compositionally biased region" description="Low complexity" evidence="1">
    <location>
        <begin position="411"/>
        <end position="421"/>
    </location>
</feature>
<accession>A0A0R3VV92</accession>
<feature type="compositionally biased region" description="Low complexity" evidence="1">
    <location>
        <begin position="532"/>
        <end position="545"/>
    </location>
</feature>
<feature type="region of interest" description="Disordered" evidence="1">
    <location>
        <begin position="147"/>
        <end position="197"/>
    </location>
</feature>
<feature type="region of interest" description="Disordered" evidence="1">
    <location>
        <begin position="98"/>
        <end position="126"/>
    </location>
</feature>
<proteinExistence type="predicted"/>
<evidence type="ECO:0000256" key="1">
    <source>
        <dbReference type="SAM" id="MobiDB-lite"/>
    </source>
</evidence>
<reference evidence="2 3" key="2">
    <citation type="submission" date="2018-11" db="EMBL/GenBank/DDBJ databases">
        <authorList>
            <consortium name="Pathogen Informatics"/>
        </authorList>
    </citation>
    <scope>NUCLEOTIDE SEQUENCE [LARGE SCALE GENOMIC DNA]</scope>
</reference>
<gene>
    <name evidence="2" type="ORF">TASK_LOCUS1295</name>
</gene>
<dbReference type="WBParaSite" id="TASK_0000129401-mRNA-1">
    <property type="protein sequence ID" value="TASK_0000129401-mRNA-1"/>
    <property type="gene ID" value="TASK_0000129401"/>
</dbReference>
<sequence>MDRYHPSDRLSRMEFRRSNLDRGVRRSLSLDAQGRGVIGHFYDNHSLGGESYGDSDEDDESDQRCLSPLPCREGCNDFLTKLMSPMINSIAVDRSVSLSREEALRPTEPPSVKPWNESMPSKQVTPVDCKQAAYAARKSVRELYGKPSWWGDDNAEDEGVGEDKGKSTSHPLSAQPSRKMSFNDLRPDSPTGQATRNGHRVNLLKMVKRYVFSKYSFFVSVTPRRQAEAFTIDLADAGNSSAAGSVCVPERLRRALQERQQLTRKHSVPTERQITASATKKAPPRQTTNQTPVSRQPVKNYQTGVLRATTRPKTTPSGNSRPPITSPPASSPKTVAKRTTNTSATASKITKTPAMQKTPQRKEPTKLSSHGPPNPLTQRNRIPLRQVPTKTASTPSGARKPTTGRAELSRPSQSPSASPPAVKAFDRVPLPGTPVGATVQSNRIPLKRGSTPISAENGAKRLVGSPLQRRITASVKASGRQTTPTRTAISEEKRIPLVTVATTRLAKAPAVPSSRGIVPTPRPKSSRPLFNSIKKPITTTPTATTGASAVSLPTKPVLGGCTICDPVIQEIWSYKDAKEYVMEKMFQGINATYTAVTAAKCTTQSVFEEFKVAAAAAAASPSTPAAVVVPTAKVKTPIVCTPEERKELELFERVEAEINKFGEDEEEALAQALSPLVEDFSKTWIRGKIVSKSADISHPPIDELPVIDASAEENLATQAMSTAASTVTLENPMTHPEDHGIDPNTLQTAESVQSIAETYVLDANDTLAAEGIPPVVIYDSMEKLLNEARGDTSIMETSNTCTIPYQGTMTSGSGSPNPDEAGAVEDEGEIEALQRFEKEINDEFRAEADSLSSDDEDLEAKSNSSGGGGGRSGGIPLGGSRRQGAPPIPEYLAKTPSESQVTTHNQISPTGVRPYQSIDSGVVDAESHSAVFLLTNTAPITTTSSNNSAPTTTLKTPPSNPSNLQGQIFPVEASCDFLNVSASPSTSSSSSSSPLIDHLKEEFLQPEIVPKPKLVRAPVQTSTGLEMQGPP</sequence>
<organism evidence="4">
    <name type="scientific">Taenia asiatica</name>
    <name type="common">Asian tapeworm</name>
    <dbReference type="NCBI Taxonomy" id="60517"/>
    <lineage>
        <taxon>Eukaryota</taxon>
        <taxon>Metazoa</taxon>
        <taxon>Spiralia</taxon>
        <taxon>Lophotrochozoa</taxon>
        <taxon>Platyhelminthes</taxon>
        <taxon>Cestoda</taxon>
        <taxon>Eucestoda</taxon>
        <taxon>Cyclophyllidea</taxon>
        <taxon>Taeniidae</taxon>
        <taxon>Taenia</taxon>
    </lineage>
</organism>
<dbReference type="EMBL" id="UYRS01000301">
    <property type="protein sequence ID" value="VDK22817.1"/>
    <property type="molecule type" value="Genomic_DNA"/>
</dbReference>
<feature type="region of interest" description="Disordered" evidence="1">
    <location>
        <begin position="511"/>
        <end position="545"/>
    </location>
</feature>
<keyword evidence="3" id="KW-1185">Reference proteome</keyword>
<feature type="compositionally biased region" description="Polar residues" evidence="1">
    <location>
        <begin position="896"/>
        <end position="909"/>
    </location>
</feature>
<protein>
    <submittedName>
        <fullName evidence="4">Mucin-5AC</fullName>
    </submittedName>
</protein>
<evidence type="ECO:0000313" key="2">
    <source>
        <dbReference type="EMBL" id="VDK22817.1"/>
    </source>
</evidence>
<dbReference type="AlphaFoldDB" id="A0A0R3VV92"/>
<feature type="compositionally biased region" description="Gly residues" evidence="1">
    <location>
        <begin position="865"/>
        <end position="877"/>
    </location>
</feature>
<feature type="region of interest" description="Disordered" evidence="1">
    <location>
        <begin position="847"/>
        <end position="913"/>
    </location>
</feature>
<dbReference type="STRING" id="60517.A0A0R3VV92"/>
<dbReference type="Proteomes" id="UP000282613">
    <property type="component" value="Unassembled WGS sequence"/>
</dbReference>
<feature type="compositionally biased region" description="Polar residues" evidence="1">
    <location>
        <begin position="285"/>
        <end position="303"/>
    </location>
</feature>
<reference evidence="4" key="1">
    <citation type="submission" date="2016-04" db="UniProtKB">
        <authorList>
            <consortium name="WormBaseParasite"/>
        </authorList>
    </citation>
    <scope>IDENTIFICATION</scope>
</reference>
<feature type="compositionally biased region" description="Polar residues" evidence="1">
    <location>
        <begin position="311"/>
        <end position="323"/>
    </location>
</feature>
<evidence type="ECO:0000313" key="4">
    <source>
        <dbReference type="WBParaSite" id="TASK_0000129401-mRNA-1"/>
    </source>
</evidence>
<name>A0A0R3VV92_TAEAS</name>
<evidence type="ECO:0000313" key="3">
    <source>
        <dbReference type="Proteomes" id="UP000282613"/>
    </source>
</evidence>
<feature type="region of interest" description="Disordered" evidence="1">
    <location>
        <begin position="259"/>
        <end position="440"/>
    </location>
</feature>
<feature type="compositionally biased region" description="Polar residues" evidence="1">
    <location>
        <begin position="168"/>
        <end position="180"/>
    </location>
</feature>
<dbReference type="OrthoDB" id="444265at2759"/>